<dbReference type="Proteomes" id="UP000783796">
    <property type="component" value="Unassembled WGS sequence"/>
</dbReference>
<dbReference type="InterPro" id="IPR021295">
    <property type="entry name" value="DUF2867"/>
</dbReference>
<reference evidence="1" key="1">
    <citation type="journal article" date="2021" name="PeerJ">
        <title>Extensive microbial diversity within the chicken gut microbiome revealed by metagenomics and culture.</title>
        <authorList>
            <person name="Gilroy R."/>
            <person name="Ravi A."/>
            <person name="Getino M."/>
            <person name="Pursley I."/>
            <person name="Horton D.L."/>
            <person name="Alikhan N.F."/>
            <person name="Baker D."/>
            <person name="Gharbi K."/>
            <person name="Hall N."/>
            <person name="Watson M."/>
            <person name="Adriaenssens E.M."/>
            <person name="Foster-Nyarko E."/>
            <person name="Jarju S."/>
            <person name="Secka A."/>
            <person name="Antonio M."/>
            <person name="Oren A."/>
            <person name="Chaudhuri R.R."/>
            <person name="La Ragione R."/>
            <person name="Hildebrand F."/>
            <person name="Pallen M.J."/>
        </authorList>
    </citation>
    <scope>NUCLEOTIDE SEQUENCE</scope>
    <source>
        <strain evidence="1">G4-2901</strain>
    </source>
</reference>
<dbReference type="AlphaFoldDB" id="A0A948WY09"/>
<organism evidence="1 2">
    <name type="scientific">Candidatus Phocaeicola faecigallinarum</name>
    <dbReference type="NCBI Taxonomy" id="2838732"/>
    <lineage>
        <taxon>Bacteria</taxon>
        <taxon>Pseudomonadati</taxon>
        <taxon>Bacteroidota</taxon>
        <taxon>Bacteroidia</taxon>
        <taxon>Bacteroidales</taxon>
        <taxon>Bacteroidaceae</taxon>
        <taxon>Phocaeicola</taxon>
    </lineage>
</organism>
<gene>
    <name evidence="1" type="ORF">H9777_10240</name>
</gene>
<name>A0A948WY09_9BACT</name>
<protein>
    <submittedName>
        <fullName evidence="1">DUF2867 domain-containing protein</fullName>
    </submittedName>
</protein>
<dbReference type="Pfam" id="PF11066">
    <property type="entry name" value="DUF2867"/>
    <property type="match status" value="1"/>
</dbReference>
<reference evidence="1" key="2">
    <citation type="submission" date="2021-04" db="EMBL/GenBank/DDBJ databases">
        <authorList>
            <person name="Gilroy R."/>
        </authorList>
    </citation>
    <scope>NUCLEOTIDE SEQUENCE</scope>
    <source>
        <strain evidence="1">G4-2901</strain>
    </source>
</reference>
<proteinExistence type="predicted"/>
<comment type="caution">
    <text evidence="1">The sequence shown here is derived from an EMBL/GenBank/DDBJ whole genome shotgun (WGS) entry which is preliminary data.</text>
</comment>
<evidence type="ECO:0000313" key="1">
    <source>
        <dbReference type="EMBL" id="MBU3838666.1"/>
    </source>
</evidence>
<evidence type="ECO:0000313" key="2">
    <source>
        <dbReference type="Proteomes" id="UP000783796"/>
    </source>
</evidence>
<sequence>MRDDKSYNYADKFSNIIHTAKFINAAELSELFFSAPRWITVLMTIRNIIMKPFGLKKGRCLSDLVHIESENLATVSKNDKHLDLEIAFITERMECGSQRISVSTKVRFHNRFGKCYFAIIKPFHNLICKTLLQRAKNNIEKSVCR</sequence>
<dbReference type="EMBL" id="JAHLFW010000085">
    <property type="protein sequence ID" value="MBU3838666.1"/>
    <property type="molecule type" value="Genomic_DNA"/>
</dbReference>
<accession>A0A948WY09</accession>